<accession>A0ABU1G4W9</accession>
<dbReference type="InterPro" id="IPR000160">
    <property type="entry name" value="GGDEF_dom"/>
</dbReference>
<dbReference type="GO" id="GO:0052621">
    <property type="term" value="F:diguanylate cyclase activity"/>
    <property type="evidence" value="ECO:0007669"/>
    <property type="project" value="UniProtKB-EC"/>
</dbReference>
<comment type="caution">
    <text evidence="4">The sequence shown here is derived from an EMBL/GenBank/DDBJ whole genome shotgun (WGS) entry which is preliminary data.</text>
</comment>
<protein>
    <recommendedName>
        <fullName evidence="1">diguanylate cyclase</fullName>
        <ecNumber evidence="1">2.7.7.65</ecNumber>
    </recommendedName>
</protein>
<dbReference type="PANTHER" id="PTHR45138">
    <property type="entry name" value="REGULATORY COMPONENTS OF SENSORY TRANSDUCTION SYSTEM"/>
    <property type="match status" value="1"/>
</dbReference>
<dbReference type="PANTHER" id="PTHR45138:SF9">
    <property type="entry name" value="DIGUANYLATE CYCLASE DGCM-RELATED"/>
    <property type="match status" value="1"/>
</dbReference>
<evidence type="ECO:0000259" key="3">
    <source>
        <dbReference type="PROSITE" id="PS50887"/>
    </source>
</evidence>
<dbReference type="Gene3D" id="3.30.70.270">
    <property type="match status" value="1"/>
</dbReference>
<organism evidence="4 5">
    <name type="scientific">Halomonas koreensis</name>
    <dbReference type="NCBI Taxonomy" id="245385"/>
    <lineage>
        <taxon>Bacteria</taxon>
        <taxon>Pseudomonadati</taxon>
        <taxon>Pseudomonadota</taxon>
        <taxon>Gammaproteobacteria</taxon>
        <taxon>Oceanospirillales</taxon>
        <taxon>Halomonadaceae</taxon>
        <taxon>Halomonas</taxon>
    </lineage>
</organism>
<dbReference type="SUPFAM" id="SSF55073">
    <property type="entry name" value="Nucleotide cyclase"/>
    <property type="match status" value="1"/>
</dbReference>
<dbReference type="Proteomes" id="UP001264519">
    <property type="component" value="Unassembled WGS sequence"/>
</dbReference>
<sequence>MSTRERALLEEVAALLEAPAHRDHPLHAALERLYHHHLEQRDRLERMINIADGFQQSAQQDLHATRHQLERQRRRQRKLSRIADRFQDLLHERNQELADASTQDPLTGLANRRCLDDHLASLAAGAARHGRPLSLAMIDIDHFKVINDRHGHVAGDRALVALAESLRDGLREGDLCGRWGGEEFLLVLPETRLDQAKVLVARLGDRLRALDLALEDQGRPTSVTASIGLAEYRPDEDYRATIHRADQALLAAKREGRDRTRCDAG</sequence>
<reference evidence="4 5" key="1">
    <citation type="submission" date="2023-04" db="EMBL/GenBank/DDBJ databases">
        <title>A long-awaited taxogenomic arrangement of the family Halomonadaceae.</title>
        <authorList>
            <person name="De La Haba R."/>
            <person name="Chuvochina M."/>
            <person name="Wittouck S."/>
            <person name="Arahal D.R."/>
            <person name="Sanchez-Porro C."/>
            <person name="Hugenholtz P."/>
            <person name="Ventosa A."/>
        </authorList>
    </citation>
    <scope>NUCLEOTIDE SEQUENCE [LARGE SCALE GENOMIC DNA]</scope>
    <source>
        <strain evidence="4 5">DSM 23530</strain>
    </source>
</reference>
<dbReference type="NCBIfam" id="TIGR00254">
    <property type="entry name" value="GGDEF"/>
    <property type="match status" value="1"/>
</dbReference>
<feature type="domain" description="GGDEF" evidence="3">
    <location>
        <begin position="131"/>
        <end position="265"/>
    </location>
</feature>
<dbReference type="InterPro" id="IPR043128">
    <property type="entry name" value="Rev_trsase/Diguanyl_cyclase"/>
</dbReference>
<keyword evidence="5" id="KW-1185">Reference proteome</keyword>
<name>A0ABU1G4W9_9GAMM</name>
<dbReference type="EMBL" id="JARWAK010000010">
    <property type="protein sequence ID" value="MDR5867563.1"/>
    <property type="molecule type" value="Genomic_DNA"/>
</dbReference>
<gene>
    <name evidence="4" type="primary">siaD</name>
    <name evidence="4" type="ORF">QC818_12255</name>
</gene>
<dbReference type="NCBIfam" id="NF038266">
    <property type="entry name" value="diguan_SiaD"/>
    <property type="match status" value="1"/>
</dbReference>
<keyword evidence="4" id="KW-0548">Nucleotidyltransferase</keyword>
<evidence type="ECO:0000256" key="1">
    <source>
        <dbReference type="ARBA" id="ARBA00012528"/>
    </source>
</evidence>
<dbReference type="PROSITE" id="PS50887">
    <property type="entry name" value="GGDEF"/>
    <property type="match status" value="1"/>
</dbReference>
<dbReference type="InterPro" id="IPR050469">
    <property type="entry name" value="Diguanylate_Cyclase"/>
</dbReference>
<evidence type="ECO:0000313" key="5">
    <source>
        <dbReference type="Proteomes" id="UP001264519"/>
    </source>
</evidence>
<dbReference type="SMART" id="SM00267">
    <property type="entry name" value="GGDEF"/>
    <property type="match status" value="1"/>
</dbReference>
<dbReference type="InterPro" id="IPR029787">
    <property type="entry name" value="Nucleotide_cyclase"/>
</dbReference>
<dbReference type="RefSeq" id="WP_309653155.1">
    <property type="nucleotide sequence ID" value="NZ_JARWAK010000010.1"/>
</dbReference>
<evidence type="ECO:0000256" key="2">
    <source>
        <dbReference type="ARBA" id="ARBA00034247"/>
    </source>
</evidence>
<dbReference type="CDD" id="cd01949">
    <property type="entry name" value="GGDEF"/>
    <property type="match status" value="1"/>
</dbReference>
<evidence type="ECO:0000313" key="4">
    <source>
        <dbReference type="EMBL" id="MDR5867563.1"/>
    </source>
</evidence>
<keyword evidence="4" id="KW-0808">Transferase</keyword>
<comment type="catalytic activity">
    <reaction evidence="2">
        <text>2 GTP = 3',3'-c-di-GMP + 2 diphosphate</text>
        <dbReference type="Rhea" id="RHEA:24898"/>
        <dbReference type="ChEBI" id="CHEBI:33019"/>
        <dbReference type="ChEBI" id="CHEBI:37565"/>
        <dbReference type="ChEBI" id="CHEBI:58805"/>
        <dbReference type="EC" id="2.7.7.65"/>
    </reaction>
</comment>
<dbReference type="Pfam" id="PF00990">
    <property type="entry name" value="GGDEF"/>
    <property type="match status" value="1"/>
</dbReference>
<proteinExistence type="predicted"/>
<dbReference type="EC" id="2.7.7.65" evidence="1"/>